<evidence type="ECO:0000259" key="2">
    <source>
        <dbReference type="Pfam" id="PF04127"/>
    </source>
</evidence>
<dbReference type="SUPFAM" id="SSF102645">
    <property type="entry name" value="CoaB-like"/>
    <property type="match status" value="1"/>
</dbReference>
<feature type="domain" description="DNA/pantothenate metabolism flavoprotein C-terminal" evidence="2">
    <location>
        <begin position="153"/>
        <end position="277"/>
    </location>
</feature>
<dbReference type="AlphaFoldDB" id="A0A6G3MGV3"/>
<organism evidence="3">
    <name type="scientific">Henneguya salminicola</name>
    <name type="common">Myxosporean</name>
    <dbReference type="NCBI Taxonomy" id="69463"/>
    <lineage>
        <taxon>Eukaryota</taxon>
        <taxon>Metazoa</taxon>
        <taxon>Cnidaria</taxon>
        <taxon>Myxozoa</taxon>
        <taxon>Myxosporea</taxon>
        <taxon>Bivalvulida</taxon>
        <taxon>Platysporina</taxon>
        <taxon>Myxobolidae</taxon>
        <taxon>Henneguya</taxon>
    </lineage>
</organism>
<name>A0A6G3MGV3_HENSL</name>
<accession>A0A6G3MGV3</accession>
<dbReference type="InterPro" id="IPR007085">
    <property type="entry name" value="DNA/pantothenate-metab_flavo_C"/>
</dbReference>
<evidence type="ECO:0000313" key="3">
    <source>
        <dbReference type="EMBL" id="NDJ93203.1"/>
    </source>
</evidence>
<dbReference type="GO" id="GO:0015937">
    <property type="term" value="P:coenzyme A biosynthetic process"/>
    <property type="evidence" value="ECO:0007669"/>
    <property type="project" value="UniProtKB-ARBA"/>
</dbReference>
<dbReference type="EMBL" id="GHBP01002794">
    <property type="protein sequence ID" value="NDJ93203.1"/>
    <property type="molecule type" value="Transcribed_RNA"/>
</dbReference>
<reference evidence="3" key="1">
    <citation type="submission" date="2018-11" db="EMBL/GenBank/DDBJ databases">
        <title>Henneguya salminicola genome and transcriptome.</title>
        <authorList>
            <person name="Yahalomi D."/>
            <person name="Atkinson S.D."/>
            <person name="Neuhof M."/>
            <person name="Chang E.S."/>
            <person name="Philippe H."/>
            <person name="Cartwright P."/>
            <person name="Bartholomew J.L."/>
            <person name="Huchon D."/>
        </authorList>
    </citation>
    <scope>NUCLEOTIDE SEQUENCE</scope>
    <source>
        <strain evidence="3">Hz1</strain>
        <tissue evidence="3">Whole</tissue>
    </source>
</reference>
<dbReference type="Pfam" id="PF04127">
    <property type="entry name" value="DFP"/>
    <property type="match status" value="1"/>
</dbReference>
<comment type="similarity">
    <text evidence="1">Belongs to the PPC synthetase family.</text>
</comment>
<dbReference type="InterPro" id="IPR035929">
    <property type="entry name" value="CoaB-like_sf"/>
</dbReference>
<protein>
    <submittedName>
        <fullName evidence="3">Uncharacterized protein C4B318 (Trinotate prediction)</fullName>
    </submittedName>
</protein>
<dbReference type="GO" id="GO:0003824">
    <property type="term" value="F:catalytic activity"/>
    <property type="evidence" value="ECO:0007669"/>
    <property type="project" value="UniProtKB-ARBA"/>
</dbReference>
<dbReference type="Gene3D" id="3.40.50.10300">
    <property type="entry name" value="CoaB-like"/>
    <property type="match status" value="1"/>
</dbReference>
<proteinExistence type="inferred from homology"/>
<sequence>MVESLLEEFVKPDLEIMSRNVHRFLDTVPINSKICLITSGGTAVPIEKNAVRTIQNFSTGRRGALLAEFLLTRDYFVIFLSNSSSFKPFLYHLNNLFDFPNNSNFTQTICDLQISISTYMEKILIMEYTYLNEYLYILSLCSSLLQARTVRCMYILAAAVSDYYIPIQFMVNEKFRGDDFSTIFKNSKKTPKILPFLFNYYAHASLFVTFKLETDKNILFKNCFDSLDKIGNTVIIGNLLNTRQNEVWLCMNPEKIKHIVTDNKIKIESKIIDELVKIHENMMNRI</sequence>
<evidence type="ECO:0000256" key="1">
    <source>
        <dbReference type="ARBA" id="ARBA00005703"/>
    </source>
</evidence>